<gene>
    <name evidence="2" type="ORF">PISMIDRAFT_448838</name>
</gene>
<dbReference type="HOGENOM" id="CLU_869098_0_0_1"/>
<dbReference type="Proteomes" id="UP000054018">
    <property type="component" value="Unassembled WGS sequence"/>
</dbReference>
<reference evidence="3" key="2">
    <citation type="submission" date="2015-01" db="EMBL/GenBank/DDBJ databases">
        <title>Evolutionary Origins and Diversification of the Mycorrhizal Mutualists.</title>
        <authorList>
            <consortium name="DOE Joint Genome Institute"/>
            <consortium name="Mycorrhizal Genomics Consortium"/>
            <person name="Kohler A."/>
            <person name="Kuo A."/>
            <person name="Nagy L.G."/>
            <person name="Floudas D."/>
            <person name="Copeland A."/>
            <person name="Barry K.W."/>
            <person name="Cichocki N."/>
            <person name="Veneault-Fourrey C."/>
            <person name="LaButti K."/>
            <person name="Lindquist E.A."/>
            <person name="Lipzen A."/>
            <person name="Lundell T."/>
            <person name="Morin E."/>
            <person name="Murat C."/>
            <person name="Riley R."/>
            <person name="Ohm R."/>
            <person name="Sun H."/>
            <person name="Tunlid A."/>
            <person name="Henrissat B."/>
            <person name="Grigoriev I.V."/>
            <person name="Hibbett D.S."/>
            <person name="Martin F."/>
        </authorList>
    </citation>
    <scope>NUCLEOTIDE SEQUENCE [LARGE SCALE GENOMIC DNA]</scope>
    <source>
        <strain evidence="3">441</strain>
    </source>
</reference>
<reference evidence="2 3" key="1">
    <citation type="submission" date="2014-04" db="EMBL/GenBank/DDBJ databases">
        <authorList>
            <consortium name="DOE Joint Genome Institute"/>
            <person name="Kuo A."/>
            <person name="Kohler A."/>
            <person name="Costa M.D."/>
            <person name="Nagy L.G."/>
            <person name="Floudas D."/>
            <person name="Copeland A."/>
            <person name="Barry K.W."/>
            <person name="Cichocki N."/>
            <person name="Veneault-Fourrey C."/>
            <person name="LaButti K."/>
            <person name="Lindquist E.A."/>
            <person name="Lipzen A."/>
            <person name="Lundell T."/>
            <person name="Morin E."/>
            <person name="Murat C."/>
            <person name="Sun H."/>
            <person name="Tunlid A."/>
            <person name="Henrissat B."/>
            <person name="Grigoriev I.V."/>
            <person name="Hibbett D.S."/>
            <person name="Martin F."/>
            <person name="Nordberg H.P."/>
            <person name="Cantor M.N."/>
            <person name="Hua S.X."/>
        </authorList>
    </citation>
    <scope>NUCLEOTIDE SEQUENCE [LARGE SCALE GENOMIC DNA]</scope>
    <source>
        <strain evidence="2 3">441</strain>
    </source>
</reference>
<feature type="compositionally biased region" description="Low complexity" evidence="1">
    <location>
        <begin position="173"/>
        <end position="189"/>
    </location>
</feature>
<feature type="compositionally biased region" description="Low complexity" evidence="1">
    <location>
        <begin position="1"/>
        <end position="25"/>
    </location>
</feature>
<proteinExistence type="predicted"/>
<protein>
    <submittedName>
        <fullName evidence="2">Uncharacterized protein</fullName>
    </submittedName>
</protein>
<evidence type="ECO:0000256" key="1">
    <source>
        <dbReference type="SAM" id="MobiDB-lite"/>
    </source>
</evidence>
<keyword evidence="3" id="KW-1185">Reference proteome</keyword>
<feature type="compositionally biased region" description="Polar residues" evidence="1">
    <location>
        <begin position="192"/>
        <end position="201"/>
    </location>
</feature>
<dbReference type="AlphaFoldDB" id="A0A0C9ZCD4"/>
<accession>A0A0C9ZCD4</accession>
<feature type="region of interest" description="Disordered" evidence="1">
    <location>
        <begin position="126"/>
        <end position="260"/>
    </location>
</feature>
<organism evidence="2 3">
    <name type="scientific">Pisolithus microcarpus 441</name>
    <dbReference type="NCBI Taxonomy" id="765257"/>
    <lineage>
        <taxon>Eukaryota</taxon>
        <taxon>Fungi</taxon>
        <taxon>Dikarya</taxon>
        <taxon>Basidiomycota</taxon>
        <taxon>Agaricomycotina</taxon>
        <taxon>Agaricomycetes</taxon>
        <taxon>Agaricomycetidae</taxon>
        <taxon>Boletales</taxon>
        <taxon>Sclerodermatineae</taxon>
        <taxon>Pisolithaceae</taxon>
        <taxon>Pisolithus</taxon>
    </lineage>
</organism>
<evidence type="ECO:0000313" key="3">
    <source>
        <dbReference type="Proteomes" id="UP000054018"/>
    </source>
</evidence>
<feature type="compositionally biased region" description="Polar residues" evidence="1">
    <location>
        <begin position="44"/>
        <end position="76"/>
    </location>
</feature>
<name>A0A0C9ZCD4_9AGAM</name>
<feature type="compositionally biased region" description="Low complexity" evidence="1">
    <location>
        <begin position="225"/>
        <end position="253"/>
    </location>
</feature>
<sequence>MDYPDYPDYPPQQQQQQQQQQSSSQRGWPSQPFPTPTSPGPFYFQQTSPTNGTPPTNLNMRPATHQQGPFQDQQLHAQHPLAHPIPHHSHSHSSGSATLSVSPISPVSPGDFSPVHLSTQSNFSFNFPDPSANSSLSPAQDPVLSQRRPSTGSHSTSSAELSVEKSVPRKRSLTSAAPASHAPALATHSMHAHSQSHSGYTTAHGHSHPIITTTASSPPPPSPTSPSSSHASHSISLSHSHSHTSLSQSPSHPGFQSQHSTQVQLDINANPNPYDDLDGAAPFGIISDDVSDDEYGLACASGGGGKPLFLRNLRLSPSQI</sequence>
<feature type="compositionally biased region" description="Polar residues" evidence="1">
    <location>
        <begin position="147"/>
        <end position="160"/>
    </location>
</feature>
<dbReference type="OrthoDB" id="2692468at2759"/>
<feature type="region of interest" description="Disordered" evidence="1">
    <location>
        <begin position="1"/>
        <end position="103"/>
    </location>
</feature>
<feature type="compositionally biased region" description="Polar residues" evidence="1">
    <location>
        <begin position="126"/>
        <end position="138"/>
    </location>
</feature>
<evidence type="ECO:0000313" key="2">
    <source>
        <dbReference type="EMBL" id="KIK23584.1"/>
    </source>
</evidence>
<dbReference type="EMBL" id="KN833724">
    <property type="protein sequence ID" value="KIK23584.1"/>
    <property type="molecule type" value="Genomic_DNA"/>
</dbReference>
<dbReference type="STRING" id="765257.A0A0C9ZCD4"/>